<dbReference type="AlphaFoldDB" id="A0A521CV19"/>
<evidence type="ECO:0000313" key="1">
    <source>
        <dbReference type="EMBL" id="SMO63297.1"/>
    </source>
</evidence>
<sequence length="88" mass="10151">MEFLGSYRGAALFKDLEDLNAPEKDVLTKRVRSEGIHPHSENLKVDFSAEGENWKEAEKKVVQQIDAYLDKHDLETFNFDALDLNKLE</sequence>
<dbReference type="EMBL" id="FXTP01000006">
    <property type="protein sequence ID" value="SMO63297.1"/>
    <property type="molecule type" value="Genomic_DNA"/>
</dbReference>
<keyword evidence="2" id="KW-1185">Reference proteome</keyword>
<evidence type="ECO:0000313" key="2">
    <source>
        <dbReference type="Proteomes" id="UP000317557"/>
    </source>
</evidence>
<organism evidence="1 2">
    <name type="scientific">Gracilimonas mengyeensis</name>
    <dbReference type="NCBI Taxonomy" id="1302730"/>
    <lineage>
        <taxon>Bacteria</taxon>
        <taxon>Pseudomonadati</taxon>
        <taxon>Balneolota</taxon>
        <taxon>Balneolia</taxon>
        <taxon>Balneolales</taxon>
        <taxon>Balneolaceae</taxon>
        <taxon>Gracilimonas</taxon>
    </lineage>
</organism>
<gene>
    <name evidence="1" type="ORF">SAMN06265219_106128</name>
</gene>
<dbReference type="RefSeq" id="WP_142454155.1">
    <property type="nucleotide sequence ID" value="NZ_FXTP01000006.1"/>
</dbReference>
<dbReference type="Proteomes" id="UP000317557">
    <property type="component" value="Unassembled WGS sequence"/>
</dbReference>
<reference evidence="1 2" key="1">
    <citation type="submission" date="2017-05" db="EMBL/GenBank/DDBJ databases">
        <authorList>
            <person name="Varghese N."/>
            <person name="Submissions S."/>
        </authorList>
    </citation>
    <scope>NUCLEOTIDE SEQUENCE [LARGE SCALE GENOMIC DNA]</scope>
    <source>
        <strain evidence="1 2">DSM 21985</strain>
    </source>
</reference>
<protein>
    <submittedName>
        <fullName evidence="1">Uncharacterized protein</fullName>
    </submittedName>
</protein>
<proteinExistence type="predicted"/>
<name>A0A521CV19_9BACT</name>
<accession>A0A521CV19</accession>